<evidence type="ECO:0000313" key="2">
    <source>
        <dbReference type="Proteomes" id="UP001163324"/>
    </source>
</evidence>
<name>A0ACC0UTB1_9HYPO</name>
<reference evidence="1" key="1">
    <citation type="submission" date="2022-10" db="EMBL/GenBank/DDBJ databases">
        <title>Complete Genome of Trichothecium roseum strain YXFP-22015, a Plant Pathogen Isolated from Citrus.</title>
        <authorList>
            <person name="Wang Y."/>
            <person name="Zhu L."/>
        </authorList>
    </citation>
    <scope>NUCLEOTIDE SEQUENCE</scope>
    <source>
        <strain evidence="1">YXFP-22015</strain>
    </source>
</reference>
<organism evidence="1 2">
    <name type="scientific">Trichothecium roseum</name>
    <dbReference type="NCBI Taxonomy" id="47278"/>
    <lineage>
        <taxon>Eukaryota</taxon>
        <taxon>Fungi</taxon>
        <taxon>Dikarya</taxon>
        <taxon>Ascomycota</taxon>
        <taxon>Pezizomycotina</taxon>
        <taxon>Sordariomycetes</taxon>
        <taxon>Hypocreomycetidae</taxon>
        <taxon>Hypocreales</taxon>
        <taxon>Hypocreales incertae sedis</taxon>
        <taxon>Trichothecium</taxon>
    </lineage>
</organism>
<protein>
    <submittedName>
        <fullName evidence="1">Uncharacterized protein</fullName>
    </submittedName>
</protein>
<sequence length="328" mass="36342">MKDDDALAKPKRSWSMRRKIIVAIAALMVVVGLAVGLGVGLTRNNDDGDDDNDGGNDIPESGPNRTETWAPKAGISWQIVLSKAIDVSSEDDLSPDVEVYDIDAQDNSHETIAALRKMGKKVICYFSAGSYENWRRDKDDFDEADLGKPLDGWPGERWVNVSSPGIRSIMKKRIHDMWAIGCDAIDPDNVDGYQNENGLDLTADDAIDYMRFLAKEARSYKMATGLKNAGRIIPDVIDFIDFSVNEQCIQYSECEEFAEFIDNNKPVFNIEYPSGAPNKMKSSDVEEICSGKGKAAGTKDFSTVIKKMNLDGWVEYCGGETYNTKLDS</sequence>
<evidence type="ECO:0000313" key="1">
    <source>
        <dbReference type="EMBL" id="KAI9896769.1"/>
    </source>
</evidence>
<proteinExistence type="predicted"/>
<keyword evidence="2" id="KW-1185">Reference proteome</keyword>
<accession>A0ACC0UTB1</accession>
<comment type="caution">
    <text evidence="1">The sequence shown here is derived from an EMBL/GenBank/DDBJ whole genome shotgun (WGS) entry which is preliminary data.</text>
</comment>
<dbReference type="EMBL" id="CM047947">
    <property type="protein sequence ID" value="KAI9896769.1"/>
    <property type="molecule type" value="Genomic_DNA"/>
</dbReference>
<gene>
    <name evidence="1" type="ORF">N3K66_007791</name>
</gene>
<dbReference type="Proteomes" id="UP001163324">
    <property type="component" value="Chromosome 8"/>
</dbReference>